<evidence type="ECO:0000259" key="5">
    <source>
        <dbReference type="PROSITE" id="PS50002"/>
    </source>
</evidence>
<dbReference type="InterPro" id="IPR050384">
    <property type="entry name" value="Endophilin_SH3RF"/>
</dbReference>
<feature type="compositionally biased region" description="Polar residues" evidence="4">
    <location>
        <begin position="1"/>
        <end position="10"/>
    </location>
</feature>
<dbReference type="PROSITE" id="PS50002">
    <property type="entry name" value="SH3"/>
    <property type="match status" value="1"/>
</dbReference>
<keyword evidence="7" id="KW-1185">Reference proteome</keyword>
<dbReference type="PRINTS" id="PR00452">
    <property type="entry name" value="SH3DOMAIN"/>
</dbReference>
<feature type="compositionally biased region" description="Polar residues" evidence="4">
    <location>
        <begin position="166"/>
        <end position="180"/>
    </location>
</feature>
<reference evidence="6" key="1">
    <citation type="submission" date="2022-06" db="EMBL/GenBank/DDBJ databases">
        <authorList>
            <person name="Andreotti S."/>
            <person name="Wyler E."/>
        </authorList>
    </citation>
    <scope>NUCLEOTIDE SEQUENCE</scope>
</reference>
<comment type="caution">
    <text evidence="6">The sequence shown here is derived from an EMBL/GenBank/DDBJ whole genome shotgun (WGS) entry which is preliminary data.</text>
</comment>
<proteinExistence type="predicted"/>
<dbReference type="InterPro" id="IPR035468">
    <property type="entry name" value="SH3D21_SH3"/>
</dbReference>
<name>A0AAU9ZDX7_PHORO</name>
<dbReference type="Proteomes" id="UP001152836">
    <property type="component" value="Unassembled WGS sequence"/>
</dbReference>
<dbReference type="GO" id="GO:0007015">
    <property type="term" value="P:actin filament organization"/>
    <property type="evidence" value="ECO:0007669"/>
    <property type="project" value="TreeGrafter"/>
</dbReference>
<feature type="compositionally biased region" description="Basic and acidic residues" evidence="4">
    <location>
        <begin position="419"/>
        <end position="436"/>
    </location>
</feature>
<sequence length="553" mass="60668">MVQSELQLQSRADRRAEASNWGDCGSDKGGLGNTDMPSVTPNPPRPPKLSNLTYDSPPDYLRTVSCPETCRVLFDYHPEAPDELALHKGDLVKVLRKTTEDKGWWEGECRGRRGVFPDNFVLPPPPIRKLIPRKIISRDISAPVKESKKLMPKTSLPSVKRPAATSVPSKAKISSTPSGDSQKRPCRDSGFNSSFLNGGPRQPGRKQTRPQAPQQHAVFSQENEQRSPGKTPSTNKSPTPNKTPLLDKTLGPEKISAPDKVSTPENPVPEKALDSDKVPTAENTTVDKAATTESALSVDEAPALVAPTEDETVDPKMALHVDSTPVLVKILTPENMLFEEDPIRDNTQCQHLPQEETTQASESPASPNDIEVPKEYSPRSNSSESWCCSKMKHGDGSPAHSRAKNEAAVEEATFLEGLPAKDETTLKEPLPKEKLPSEGAGPQKQVPPKEPVPTPQVPHANKQIPNPEETPTLHPEVPRASSKSKNDSVDVTTLKEEVGSLKSTLELLELKLEQKMNDVWEELKTEKEKLQSLEVRLTPGTQKSFKHAQTQTE</sequence>
<evidence type="ECO:0000256" key="2">
    <source>
        <dbReference type="PROSITE-ProRule" id="PRU00192"/>
    </source>
</evidence>
<evidence type="ECO:0000256" key="4">
    <source>
        <dbReference type="SAM" id="MobiDB-lite"/>
    </source>
</evidence>
<feature type="compositionally biased region" description="Polar residues" evidence="4">
    <location>
        <begin position="209"/>
        <end position="242"/>
    </location>
</feature>
<evidence type="ECO:0000256" key="1">
    <source>
        <dbReference type="ARBA" id="ARBA00022443"/>
    </source>
</evidence>
<keyword evidence="1 2" id="KW-0728">SH3 domain</keyword>
<gene>
    <name evidence="6" type="primary">Sh3d21</name>
    <name evidence="6" type="ORF">PHOROB_LOCUS8115</name>
</gene>
<dbReference type="Pfam" id="PF07653">
    <property type="entry name" value="SH3_2"/>
    <property type="match status" value="1"/>
</dbReference>
<feature type="compositionally biased region" description="Polar residues" evidence="4">
    <location>
        <begin position="345"/>
        <end position="366"/>
    </location>
</feature>
<evidence type="ECO:0000313" key="7">
    <source>
        <dbReference type="Proteomes" id="UP001152836"/>
    </source>
</evidence>
<dbReference type="PANTHER" id="PTHR14167">
    <property type="entry name" value="SH3 DOMAIN-CONTAINING"/>
    <property type="match status" value="1"/>
</dbReference>
<feature type="domain" description="SH3" evidence="5">
    <location>
        <begin position="65"/>
        <end position="126"/>
    </location>
</feature>
<dbReference type="Gene3D" id="2.30.30.40">
    <property type="entry name" value="SH3 Domains"/>
    <property type="match status" value="1"/>
</dbReference>
<dbReference type="GO" id="GO:0016477">
    <property type="term" value="P:cell migration"/>
    <property type="evidence" value="ECO:0007669"/>
    <property type="project" value="TreeGrafter"/>
</dbReference>
<feature type="coiled-coil region" evidence="3">
    <location>
        <begin position="491"/>
        <end position="518"/>
    </location>
</feature>
<dbReference type="PANTHER" id="PTHR14167:SF28">
    <property type="entry name" value="SH3 DOMAIN-CONTAINING PROTEIN 21"/>
    <property type="match status" value="1"/>
</dbReference>
<dbReference type="InterPro" id="IPR036028">
    <property type="entry name" value="SH3-like_dom_sf"/>
</dbReference>
<dbReference type="AlphaFoldDB" id="A0AAU9ZDX7"/>
<feature type="region of interest" description="Disordered" evidence="4">
    <location>
        <begin position="339"/>
        <end position="491"/>
    </location>
</feature>
<feature type="compositionally biased region" description="Polar residues" evidence="4">
    <location>
        <begin position="281"/>
        <end position="295"/>
    </location>
</feature>
<protein>
    <submittedName>
        <fullName evidence="6">Sh3d21 protein</fullName>
    </submittedName>
</protein>
<keyword evidence="3" id="KW-0175">Coiled coil</keyword>
<evidence type="ECO:0000313" key="6">
    <source>
        <dbReference type="EMBL" id="CAH6790864.1"/>
    </source>
</evidence>
<dbReference type="EMBL" id="CALSGD010001432">
    <property type="protein sequence ID" value="CAH6790864.1"/>
    <property type="molecule type" value="Genomic_DNA"/>
</dbReference>
<accession>A0AAU9ZDX7</accession>
<dbReference type="CDD" id="cd12142">
    <property type="entry name" value="SH3_D21-like"/>
    <property type="match status" value="1"/>
</dbReference>
<evidence type="ECO:0000256" key="3">
    <source>
        <dbReference type="SAM" id="Coils"/>
    </source>
</evidence>
<dbReference type="InterPro" id="IPR001452">
    <property type="entry name" value="SH3_domain"/>
</dbReference>
<organism evidence="6 7">
    <name type="scientific">Phodopus roborovskii</name>
    <name type="common">Roborovski's desert hamster</name>
    <name type="synonym">Cricetulus roborovskii</name>
    <dbReference type="NCBI Taxonomy" id="109678"/>
    <lineage>
        <taxon>Eukaryota</taxon>
        <taxon>Metazoa</taxon>
        <taxon>Chordata</taxon>
        <taxon>Craniata</taxon>
        <taxon>Vertebrata</taxon>
        <taxon>Euteleostomi</taxon>
        <taxon>Mammalia</taxon>
        <taxon>Eutheria</taxon>
        <taxon>Euarchontoglires</taxon>
        <taxon>Glires</taxon>
        <taxon>Rodentia</taxon>
        <taxon>Myomorpha</taxon>
        <taxon>Muroidea</taxon>
        <taxon>Cricetidae</taxon>
        <taxon>Cricetinae</taxon>
        <taxon>Phodopus</taxon>
    </lineage>
</organism>
<dbReference type="SUPFAM" id="SSF50044">
    <property type="entry name" value="SH3-domain"/>
    <property type="match status" value="1"/>
</dbReference>
<feature type="region of interest" description="Disordered" evidence="4">
    <location>
        <begin position="146"/>
        <end position="310"/>
    </location>
</feature>
<feature type="region of interest" description="Disordered" evidence="4">
    <location>
        <begin position="1"/>
        <end position="56"/>
    </location>
</feature>
<dbReference type="SMART" id="SM00326">
    <property type="entry name" value="SH3"/>
    <property type="match status" value="1"/>
</dbReference>